<evidence type="ECO:0000256" key="1">
    <source>
        <dbReference type="SAM" id="MobiDB-lite"/>
    </source>
</evidence>
<sequence>MEFDEIPEEIPDYHNHTIPPENRWSRIPPEDRASIAQRLLDHRATPEELREANYPLEEDNETIPTPEPHTMLTNPHPVTVLAQLVAVDILTGDVIVDVLVKTPQHVVNYHTEKSGLKKESFTEARKMGKLVKSVNAARKRLFK</sequence>
<dbReference type="Proteomes" id="UP001610563">
    <property type="component" value="Unassembled WGS sequence"/>
</dbReference>
<dbReference type="Gene3D" id="3.30.420.10">
    <property type="entry name" value="Ribonuclease H-like superfamily/Ribonuclease H"/>
    <property type="match status" value="1"/>
</dbReference>
<reference evidence="2 3" key="1">
    <citation type="submission" date="2024-07" db="EMBL/GenBank/DDBJ databases">
        <title>Section-level genome sequencing and comparative genomics of Aspergillus sections Usti and Cavernicolus.</title>
        <authorList>
            <consortium name="Lawrence Berkeley National Laboratory"/>
            <person name="Nybo J.L."/>
            <person name="Vesth T.C."/>
            <person name="Theobald S."/>
            <person name="Frisvad J.C."/>
            <person name="Larsen T.O."/>
            <person name="Kjaerboelling I."/>
            <person name="Rothschild-Mancinelli K."/>
            <person name="Lyhne E.K."/>
            <person name="Kogle M.E."/>
            <person name="Barry K."/>
            <person name="Clum A."/>
            <person name="Na H."/>
            <person name="Ledsgaard L."/>
            <person name="Lin J."/>
            <person name="Lipzen A."/>
            <person name="Kuo A."/>
            <person name="Riley R."/>
            <person name="Mondo S."/>
            <person name="Labutti K."/>
            <person name="Haridas S."/>
            <person name="Pangalinan J."/>
            <person name="Salamov A.A."/>
            <person name="Simmons B.A."/>
            <person name="Magnuson J.K."/>
            <person name="Chen J."/>
            <person name="Drula E."/>
            <person name="Henrissat B."/>
            <person name="Wiebenga A."/>
            <person name="Lubbers R.J."/>
            <person name="Gomes A.C."/>
            <person name="Makela M.R."/>
            <person name="Stajich J."/>
            <person name="Grigoriev I.V."/>
            <person name="Mortensen U.H."/>
            <person name="De Vries R.P."/>
            <person name="Baker S.E."/>
            <person name="Andersen M.R."/>
        </authorList>
    </citation>
    <scope>NUCLEOTIDE SEQUENCE [LARGE SCALE GENOMIC DNA]</scope>
    <source>
        <strain evidence="2 3">CBS 209.92</strain>
    </source>
</reference>
<protein>
    <submittedName>
        <fullName evidence="2">Uncharacterized protein</fullName>
    </submittedName>
</protein>
<organism evidence="2 3">
    <name type="scientific">Aspergillus keveii</name>
    <dbReference type="NCBI Taxonomy" id="714993"/>
    <lineage>
        <taxon>Eukaryota</taxon>
        <taxon>Fungi</taxon>
        <taxon>Dikarya</taxon>
        <taxon>Ascomycota</taxon>
        <taxon>Pezizomycotina</taxon>
        <taxon>Eurotiomycetes</taxon>
        <taxon>Eurotiomycetidae</taxon>
        <taxon>Eurotiales</taxon>
        <taxon>Aspergillaceae</taxon>
        <taxon>Aspergillus</taxon>
        <taxon>Aspergillus subgen. Nidulantes</taxon>
    </lineage>
</organism>
<proteinExistence type="predicted"/>
<dbReference type="EMBL" id="JBFTWV010000012">
    <property type="protein sequence ID" value="KAL2798585.1"/>
    <property type="molecule type" value="Genomic_DNA"/>
</dbReference>
<name>A0ABR4GJ91_9EURO</name>
<comment type="caution">
    <text evidence="2">The sequence shown here is derived from an EMBL/GenBank/DDBJ whole genome shotgun (WGS) entry which is preliminary data.</text>
</comment>
<feature type="compositionally biased region" description="Acidic residues" evidence="1">
    <location>
        <begin position="1"/>
        <end position="10"/>
    </location>
</feature>
<feature type="region of interest" description="Disordered" evidence="1">
    <location>
        <begin position="1"/>
        <end position="28"/>
    </location>
</feature>
<keyword evidence="3" id="KW-1185">Reference proteome</keyword>
<gene>
    <name evidence="2" type="ORF">BJX66DRAFT_333950</name>
</gene>
<feature type="compositionally biased region" description="Basic and acidic residues" evidence="1">
    <location>
        <begin position="41"/>
        <end position="51"/>
    </location>
</feature>
<evidence type="ECO:0000313" key="3">
    <source>
        <dbReference type="Proteomes" id="UP001610563"/>
    </source>
</evidence>
<accession>A0ABR4GJ91</accession>
<feature type="region of interest" description="Disordered" evidence="1">
    <location>
        <begin position="41"/>
        <end position="74"/>
    </location>
</feature>
<evidence type="ECO:0000313" key="2">
    <source>
        <dbReference type="EMBL" id="KAL2798585.1"/>
    </source>
</evidence>
<dbReference type="InterPro" id="IPR036397">
    <property type="entry name" value="RNaseH_sf"/>
</dbReference>